<dbReference type="CDD" id="cd02440">
    <property type="entry name" value="AdoMet_MTases"/>
    <property type="match status" value="1"/>
</dbReference>
<dbReference type="GO" id="GO:0032259">
    <property type="term" value="P:methylation"/>
    <property type="evidence" value="ECO:0007669"/>
    <property type="project" value="UniProtKB-KW"/>
</dbReference>
<dbReference type="SUPFAM" id="SSF53335">
    <property type="entry name" value="S-adenosyl-L-methionine-dependent methyltransferases"/>
    <property type="match status" value="1"/>
</dbReference>
<evidence type="ECO:0000313" key="3">
    <source>
        <dbReference type="Proteomes" id="UP001500689"/>
    </source>
</evidence>
<dbReference type="Pfam" id="PF13649">
    <property type="entry name" value="Methyltransf_25"/>
    <property type="match status" value="1"/>
</dbReference>
<dbReference type="PANTHER" id="PTHR43591:SF108">
    <property type="entry name" value="S-ADENOSYL-L-METHIONINE-DEPENDENT METHYLTRANSFERASE"/>
    <property type="match status" value="1"/>
</dbReference>
<organism evidence="2 3">
    <name type="scientific">Amycolatopsis ultiminotia</name>
    <dbReference type="NCBI Taxonomy" id="543629"/>
    <lineage>
        <taxon>Bacteria</taxon>
        <taxon>Bacillati</taxon>
        <taxon>Actinomycetota</taxon>
        <taxon>Actinomycetes</taxon>
        <taxon>Pseudonocardiales</taxon>
        <taxon>Pseudonocardiaceae</taxon>
        <taxon>Amycolatopsis</taxon>
    </lineage>
</organism>
<comment type="caution">
    <text evidence="2">The sequence shown here is derived from an EMBL/GenBank/DDBJ whole genome shotgun (WGS) entry which is preliminary data.</text>
</comment>
<name>A0ABP6WCH0_9PSEU</name>
<dbReference type="InterPro" id="IPR029063">
    <property type="entry name" value="SAM-dependent_MTases_sf"/>
</dbReference>
<dbReference type="Proteomes" id="UP001500689">
    <property type="component" value="Unassembled WGS sequence"/>
</dbReference>
<protein>
    <submittedName>
        <fullName evidence="2">Class I SAM-dependent methyltransferase</fullName>
    </submittedName>
</protein>
<dbReference type="EMBL" id="BAAAZN010000006">
    <property type="protein sequence ID" value="GAA3547639.1"/>
    <property type="molecule type" value="Genomic_DNA"/>
</dbReference>
<dbReference type="InterPro" id="IPR041698">
    <property type="entry name" value="Methyltransf_25"/>
</dbReference>
<accession>A0ABP6WCH0</accession>
<sequence>MATGTHSQIDWLGWLRRWDAQQEGYVPEREARFDTMFEAMAELLPASFVAIDLACGPGSISQRLLTRFPEARAIAVDIDPVMLAIGRGAVGTFDGRLRWVEADLAQPDWPAALGETQVDAVLSATALHWLWPEPLTAVYRDLGRLVRPGGLVLNADHLAFGPAAPNSARLSQRVLDEQWTDAAFAARGIETAEQWWEALSAEPAFASLLAERTARFAGKQRQESPPGFDVHVAALRAAGFREVETIWQILSNRVLLAVR</sequence>
<gene>
    <name evidence="2" type="ORF">GCM10022222_34050</name>
</gene>
<keyword evidence="3" id="KW-1185">Reference proteome</keyword>
<feature type="domain" description="Methyltransferase" evidence="1">
    <location>
        <begin position="51"/>
        <end position="150"/>
    </location>
</feature>
<dbReference type="GO" id="GO:0008168">
    <property type="term" value="F:methyltransferase activity"/>
    <property type="evidence" value="ECO:0007669"/>
    <property type="project" value="UniProtKB-KW"/>
</dbReference>
<dbReference type="RefSeq" id="WP_344860784.1">
    <property type="nucleotide sequence ID" value="NZ_BAAAZN010000006.1"/>
</dbReference>
<proteinExistence type="predicted"/>
<evidence type="ECO:0000313" key="2">
    <source>
        <dbReference type="EMBL" id="GAA3547639.1"/>
    </source>
</evidence>
<keyword evidence="2" id="KW-0489">Methyltransferase</keyword>
<evidence type="ECO:0000259" key="1">
    <source>
        <dbReference type="Pfam" id="PF13649"/>
    </source>
</evidence>
<keyword evidence="2" id="KW-0808">Transferase</keyword>
<dbReference type="PANTHER" id="PTHR43591">
    <property type="entry name" value="METHYLTRANSFERASE"/>
    <property type="match status" value="1"/>
</dbReference>
<dbReference type="Gene3D" id="3.40.50.150">
    <property type="entry name" value="Vaccinia Virus protein VP39"/>
    <property type="match status" value="1"/>
</dbReference>
<reference evidence="3" key="1">
    <citation type="journal article" date="2019" name="Int. J. Syst. Evol. Microbiol.">
        <title>The Global Catalogue of Microorganisms (GCM) 10K type strain sequencing project: providing services to taxonomists for standard genome sequencing and annotation.</title>
        <authorList>
            <consortium name="The Broad Institute Genomics Platform"/>
            <consortium name="The Broad Institute Genome Sequencing Center for Infectious Disease"/>
            <person name="Wu L."/>
            <person name="Ma J."/>
        </authorList>
    </citation>
    <scope>NUCLEOTIDE SEQUENCE [LARGE SCALE GENOMIC DNA]</scope>
    <source>
        <strain evidence="3">JCM 16898</strain>
    </source>
</reference>